<dbReference type="SUPFAM" id="SSF48371">
    <property type="entry name" value="ARM repeat"/>
    <property type="match status" value="1"/>
</dbReference>
<dbReference type="EMBL" id="JARBJD010000306">
    <property type="protein sequence ID" value="KAK2944276.1"/>
    <property type="molecule type" value="Genomic_DNA"/>
</dbReference>
<accession>A0ABQ9X0Y2</accession>
<protein>
    <submittedName>
        <fullName evidence="1">Uncharacterized protein</fullName>
    </submittedName>
</protein>
<name>A0ABQ9X0Y2_9EUKA</name>
<gene>
    <name evidence="1" type="ORF">BLNAU_20811</name>
</gene>
<keyword evidence="2" id="KW-1185">Reference proteome</keyword>
<dbReference type="InterPro" id="IPR016024">
    <property type="entry name" value="ARM-type_fold"/>
</dbReference>
<sequence length="543" mass="62007">MDSEPCILAQDLIASLEKNIFTCIPNQPRFDEDSVATICQTSIELLSCLKSIERDETIVTPAFVTSLLTLIVSGVHSLKETMIEILATIMSISPETVNDILSTCDPSPPCSPDEDISHLYPLLPTVEQTLAESVASLIDYSGDMFTPEFFSSMMTPFSCLFFMSSALNCITTLPNDSPLRSPLVSFLSSFGAHERILKYLGLDSGLWFHSFLSVSFRSVLLNLIPFLPQKFRNFYEQMVNDHYRDLKLERKMYRATSYVWVVKDRLPDSHYPDRPDIDKTRSYLNKSYNTQTKQKTFSSFVARYVQQKSPEDIHRIRVNLFRRPIQLPQHLSQEVVFVILRSKSLKDHALCFSMLSQQNLTKEFNPLDPRLFLGLVEKGTDLIQLRPAVDVAKLVLETLLKWVDWDRLELSFMFPDLLPLISVSTEMISRGKRSAAALTPFVEHVVWKGISKLWSTHLSESQRRSFASVLVRIGLNMPSVQPIGRFVSFFAVNLAQLKCGREREIQNDIRRVMVEEGCEDLFASNSFRVLDGTRLRAEMNQPD</sequence>
<proteinExistence type="predicted"/>
<reference evidence="1 2" key="1">
    <citation type="journal article" date="2022" name="bioRxiv">
        <title>Genomics of Preaxostyla Flagellates Illuminates Evolutionary Transitions and the Path Towards Mitochondrial Loss.</title>
        <authorList>
            <person name="Novak L.V.F."/>
            <person name="Treitli S.C."/>
            <person name="Pyrih J."/>
            <person name="Halakuc P."/>
            <person name="Pipaliya S.V."/>
            <person name="Vacek V."/>
            <person name="Brzon O."/>
            <person name="Soukal P."/>
            <person name="Eme L."/>
            <person name="Dacks J.B."/>
            <person name="Karnkowska A."/>
            <person name="Elias M."/>
            <person name="Hampl V."/>
        </authorList>
    </citation>
    <scope>NUCLEOTIDE SEQUENCE [LARGE SCALE GENOMIC DNA]</scope>
    <source>
        <strain evidence="1">NAU3</strain>
        <tissue evidence="1">Gut</tissue>
    </source>
</reference>
<organism evidence="1 2">
    <name type="scientific">Blattamonas nauphoetae</name>
    <dbReference type="NCBI Taxonomy" id="2049346"/>
    <lineage>
        <taxon>Eukaryota</taxon>
        <taxon>Metamonada</taxon>
        <taxon>Preaxostyla</taxon>
        <taxon>Oxymonadida</taxon>
        <taxon>Blattamonas</taxon>
    </lineage>
</organism>
<evidence type="ECO:0000313" key="2">
    <source>
        <dbReference type="Proteomes" id="UP001281761"/>
    </source>
</evidence>
<comment type="caution">
    <text evidence="1">The sequence shown here is derived from an EMBL/GenBank/DDBJ whole genome shotgun (WGS) entry which is preliminary data.</text>
</comment>
<dbReference type="Proteomes" id="UP001281761">
    <property type="component" value="Unassembled WGS sequence"/>
</dbReference>
<evidence type="ECO:0000313" key="1">
    <source>
        <dbReference type="EMBL" id="KAK2944276.1"/>
    </source>
</evidence>